<proteinExistence type="inferred from homology"/>
<dbReference type="Proteomes" id="UP000053411">
    <property type="component" value="Unassembled WGS sequence"/>
</dbReference>
<protein>
    <recommendedName>
        <fullName evidence="4 11">tRNA (uracil-O(2)-)-methyltransferase</fullName>
        <ecNumber evidence="3 11">2.1.1.211</ecNumber>
    </recommendedName>
</protein>
<comment type="function">
    <text evidence="11">Adenosyl-L-methionine (AdoMet)-dependent tRNA (uracil-O(2)-)-methyltransferase.</text>
</comment>
<evidence type="ECO:0000256" key="4">
    <source>
        <dbReference type="ARBA" id="ARBA00017788"/>
    </source>
</evidence>
<dbReference type="InterPro" id="IPR011671">
    <property type="entry name" value="tRNA_uracil_MeTrfase"/>
</dbReference>
<comment type="catalytic activity">
    <reaction evidence="10 11">
        <text>uridine(44) in tRNA(Ser) + S-adenosyl-L-methionine = 2'-O-methyluridine(44) in tRNA(Ser) + S-adenosyl-L-homocysteine + H(+)</text>
        <dbReference type="Rhea" id="RHEA:43100"/>
        <dbReference type="Rhea" id="RHEA-COMP:10339"/>
        <dbReference type="Rhea" id="RHEA-COMP:10340"/>
        <dbReference type="ChEBI" id="CHEBI:15378"/>
        <dbReference type="ChEBI" id="CHEBI:57856"/>
        <dbReference type="ChEBI" id="CHEBI:59789"/>
        <dbReference type="ChEBI" id="CHEBI:65315"/>
        <dbReference type="ChEBI" id="CHEBI:74478"/>
        <dbReference type="EC" id="2.1.1.211"/>
    </reaction>
</comment>
<dbReference type="VEuPathDB" id="FungiDB:Z520_12318"/>
<keyword evidence="7 11" id="KW-0808">Transferase</keyword>
<dbReference type="PANTHER" id="PTHR21210:SF0">
    <property type="entry name" value="TRNA (URACIL-O(2)-)-METHYLTRANSFERASE-RELATED"/>
    <property type="match status" value="1"/>
</dbReference>
<feature type="region of interest" description="Disordered" evidence="12">
    <location>
        <begin position="451"/>
        <end position="482"/>
    </location>
</feature>
<dbReference type="STRING" id="1442371.A0A0D2I3W8"/>
<feature type="compositionally biased region" description="Low complexity" evidence="12">
    <location>
        <begin position="463"/>
        <end position="474"/>
    </location>
</feature>
<dbReference type="GeneID" id="27718064"/>
<dbReference type="RefSeq" id="XP_016626114.1">
    <property type="nucleotide sequence ID" value="XM_016782804.1"/>
</dbReference>
<evidence type="ECO:0000256" key="5">
    <source>
        <dbReference type="ARBA" id="ARBA00022490"/>
    </source>
</evidence>
<dbReference type="EC" id="2.1.1.211" evidence="3 11"/>
<evidence type="ECO:0000313" key="13">
    <source>
        <dbReference type="EMBL" id="KIX91991.1"/>
    </source>
</evidence>
<dbReference type="GO" id="GO:0141101">
    <property type="term" value="F:tRNA(Ser) (uridine(44)-2'-O-)-methyltransferase activity"/>
    <property type="evidence" value="ECO:0007669"/>
    <property type="project" value="UniProtKB-EC"/>
</dbReference>
<reference evidence="13 14" key="1">
    <citation type="submission" date="2015-01" db="EMBL/GenBank/DDBJ databases">
        <title>The Genome Sequence of Fonsecaea multimorphosa CBS 102226.</title>
        <authorList>
            <consortium name="The Broad Institute Genomics Platform"/>
            <person name="Cuomo C."/>
            <person name="de Hoog S."/>
            <person name="Gorbushina A."/>
            <person name="Stielow B."/>
            <person name="Teixiera M."/>
            <person name="Abouelleil A."/>
            <person name="Chapman S.B."/>
            <person name="Priest M."/>
            <person name="Young S.K."/>
            <person name="Wortman J."/>
            <person name="Nusbaum C."/>
            <person name="Birren B."/>
        </authorList>
    </citation>
    <scope>NUCLEOTIDE SEQUENCE [LARGE SCALE GENOMIC DNA]</scope>
    <source>
        <strain evidence="13 14">CBS 102226</strain>
    </source>
</reference>
<keyword evidence="8 11" id="KW-0949">S-adenosyl-L-methionine</keyword>
<evidence type="ECO:0000256" key="8">
    <source>
        <dbReference type="ARBA" id="ARBA00022691"/>
    </source>
</evidence>
<dbReference type="OrthoDB" id="10047021at2759"/>
<dbReference type="AlphaFoldDB" id="A0A0D2I3W8"/>
<evidence type="ECO:0000256" key="12">
    <source>
        <dbReference type="SAM" id="MobiDB-lite"/>
    </source>
</evidence>
<evidence type="ECO:0000256" key="2">
    <source>
        <dbReference type="ARBA" id="ARBA00009056"/>
    </source>
</evidence>
<evidence type="ECO:0000313" key="14">
    <source>
        <dbReference type="Proteomes" id="UP000053411"/>
    </source>
</evidence>
<dbReference type="Pfam" id="PF07757">
    <property type="entry name" value="AdoMet_MTase"/>
    <property type="match status" value="1"/>
</dbReference>
<dbReference type="PANTHER" id="PTHR21210">
    <property type="entry name" value="TRNA (URACIL-O(2)-)-METHYLTRANSFERASE-RELATED"/>
    <property type="match status" value="1"/>
</dbReference>
<dbReference type="GO" id="GO:0005737">
    <property type="term" value="C:cytoplasm"/>
    <property type="evidence" value="ECO:0007669"/>
    <property type="project" value="UniProtKB-SubCell"/>
</dbReference>
<accession>A0A0D2I3W8</accession>
<feature type="compositionally biased region" description="Polar residues" evidence="12">
    <location>
        <begin position="453"/>
        <end position="462"/>
    </location>
</feature>
<comment type="subcellular location">
    <subcellularLocation>
        <location evidence="1 11">Cytoplasm</location>
    </subcellularLocation>
</comment>
<keyword evidence="6 11" id="KW-0489">Methyltransferase</keyword>
<evidence type="ECO:0000256" key="1">
    <source>
        <dbReference type="ARBA" id="ARBA00004496"/>
    </source>
</evidence>
<dbReference type="EMBL" id="KN848114">
    <property type="protein sequence ID" value="KIX91991.1"/>
    <property type="molecule type" value="Genomic_DNA"/>
</dbReference>
<keyword evidence="14" id="KW-1185">Reference proteome</keyword>
<evidence type="ECO:0000256" key="9">
    <source>
        <dbReference type="ARBA" id="ARBA00022694"/>
    </source>
</evidence>
<organism evidence="13 14">
    <name type="scientific">Fonsecaea multimorphosa CBS 102226</name>
    <dbReference type="NCBI Taxonomy" id="1442371"/>
    <lineage>
        <taxon>Eukaryota</taxon>
        <taxon>Fungi</taxon>
        <taxon>Dikarya</taxon>
        <taxon>Ascomycota</taxon>
        <taxon>Pezizomycotina</taxon>
        <taxon>Eurotiomycetes</taxon>
        <taxon>Chaetothyriomycetidae</taxon>
        <taxon>Chaetothyriales</taxon>
        <taxon>Herpotrichiellaceae</taxon>
        <taxon>Fonsecaea</taxon>
    </lineage>
</organism>
<sequence length="641" mass="70529">MPLDRLKEAHTEWKTAPEYMQTCSISAEQFLQVTDLLLDKPNLNSTHLFRADILYDSAHRLKTVSERERFCLRSSGAHSDDKPAGEEEAEDVVQPFSSAPVFEGAVLQRKVLRKLIPRKPQLDRPLDQWCYVYSLVEGVDESSGYIVVYQPQVDAEADVPWYHPIVKSLAYLHEDKGTETTLSVHFLPFPTSPDPLPARTHRTFISLLQTFLRLAKNDPAPERTITEKENHGMAKGDALTTSLSLAPSALKDTILPQHTVQNTYTRLKQRYAQDLISRWAEKTEPAKHVFEDLAIAAFVMELWKQMYPLPNTFPGFVDIACGNGVLTYVLVKEGYRGRGFDARRRTTWNVLELDNYVDEMVCIPQPFLDHIPAEEINGLQQQQAGGGSRVHNGIFEPGTFIISNHADELTPWTPILATLSSPDAPLPFLAIPCCSHALSGARHRYTPKEAMIASSSSVPTDANSSSDNNRYNNRGEQPASGDLRALRAAKAKAANHTDDTSMYACLTKKVVSLAQEIGADVELTLMRIPSTRNIGIVGNRHTASTAHPPPATAGADGATTYAAAHPTTDGSVNHADRAVTGARDEAEASPLQKTIQALLDRECAVSGGIAAAARCWVERAQKLQTGRGRGKVNLGRRPCGT</sequence>
<keyword evidence="5 11" id="KW-0963">Cytoplasm</keyword>
<evidence type="ECO:0000256" key="3">
    <source>
        <dbReference type="ARBA" id="ARBA00012795"/>
    </source>
</evidence>
<keyword evidence="9 11" id="KW-0819">tRNA processing</keyword>
<evidence type="ECO:0000256" key="11">
    <source>
        <dbReference type="RuleBase" id="RU368004"/>
    </source>
</evidence>
<evidence type="ECO:0000256" key="10">
    <source>
        <dbReference type="ARBA" id="ARBA00047957"/>
    </source>
</evidence>
<dbReference type="GO" id="GO:0030488">
    <property type="term" value="P:tRNA methylation"/>
    <property type="evidence" value="ECO:0007669"/>
    <property type="project" value="UniProtKB-UniRule"/>
</dbReference>
<gene>
    <name evidence="13" type="ORF">Z520_12318</name>
</gene>
<evidence type="ECO:0000256" key="6">
    <source>
        <dbReference type="ARBA" id="ARBA00022603"/>
    </source>
</evidence>
<comment type="similarity">
    <text evidence="2 11">Belongs to the TRM44 family.</text>
</comment>
<evidence type="ECO:0000256" key="7">
    <source>
        <dbReference type="ARBA" id="ARBA00022679"/>
    </source>
</evidence>
<name>A0A0D2I3W8_9EURO</name>